<dbReference type="Pfam" id="PF01850">
    <property type="entry name" value="PIN"/>
    <property type="match status" value="1"/>
</dbReference>
<keyword evidence="2" id="KW-1277">Toxin-antitoxin system</keyword>
<name>A0A0S6W4H9_9BACT</name>
<accession>A0A0S6W4H9</accession>
<keyword evidence="10" id="KW-1185">Reference proteome</keyword>
<dbReference type="Gene3D" id="3.40.50.1010">
    <property type="entry name" value="5'-nuclease"/>
    <property type="match status" value="1"/>
</dbReference>
<evidence type="ECO:0000313" key="9">
    <source>
        <dbReference type="EMBL" id="GAK53316.1"/>
    </source>
</evidence>
<dbReference type="GO" id="GO:0016787">
    <property type="term" value="F:hydrolase activity"/>
    <property type="evidence" value="ECO:0007669"/>
    <property type="project" value="UniProtKB-KW"/>
</dbReference>
<proteinExistence type="inferred from homology"/>
<evidence type="ECO:0000256" key="2">
    <source>
        <dbReference type="ARBA" id="ARBA00022649"/>
    </source>
</evidence>
<keyword evidence="4" id="KW-0479">Metal-binding</keyword>
<evidence type="ECO:0000256" key="5">
    <source>
        <dbReference type="ARBA" id="ARBA00022801"/>
    </source>
</evidence>
<feature type="domain" description="PIN" evidence="8">
    <location>
        <begin position="6"/>
        <end position="116"/>
    </location>
</feature>
<evidence type="ECO:0000256" key="7">
    <source>
        <dbReference type="ARBA" id="ARBA00038093"/>
    </source>
</evidence>
<dbReference type="GO" id="GO:0046872">
    <property type="term" value="F:metal ion binding"/>
    <property type="evidence" value="ECO:0007669"/>
    <property type="project" value="UniProtKB-KW"/>
</dbReference>
<keyword evidence="6" id="KW-0460">Magnesium</keyword>
<keyword evidence="5" id="KW-0378">Hydrolase</keyword>
<dbReference type="InterPro" id="IPR002716">
    <property type="entry name" value="PIN_dom"/>
</dbReference>
<dbReference type="PANTHER" id="PTHR33653:SF1">
    <property type="entry name" value="RIBONUCLEASE VAPC2"/>
    <property type="match status" value="1"/>
</dbReference>
<dbReference type="SUPFAM" id="SSF88723">
    <property type="entry name" value="PIN domain-like"/>
    <property type="match status" value="1"/>
</dbReference>
<dbReference type="InterPro" id="IPR050556">
    <property type="entry name" value="Type_II_TA_system_RNase"/>
</dbReference>
<dbReference type="EMBL" id="DF820459">
    <property type="protein sequence ID" value="GAK53316.1"/>
    <property type="molecule type" value="Genomic_DNA"/>
</dbReference>
<dbReference type="InterPro" id="IPR029060">
    <property type="entry name" value="PIN-like_dom_sf"/>
</dbReference>
<evidence type="ECO:0000256" key="1">
    <source>
        <dbReference type="ARBA" id="ARBA00001946"/>
    </source>
</evidence>
<dbReference type="GO" id="GO:0004518">
    <property type="term" value="F:nuclease activity"/>
    <property type="evidence" value="ECO:0007669"/>
    <property type="project" value="UniProtKB-KW"/>
</dbReference>
<evidence type="ECO:0000256" key="3">
    <source>
        <dbReference type="ARBA" id="ARBA00022722"/>
    </source>
</evidence>
<reference evidence="9" key="1">
    <citation type="journal article" date="2015" name="PeerJ">
        <title>First genomic representation of candidate bacterial phylum KSB3 points to enhanced environmental sensing as a trigger of wastewater bulking.</title>
        <authorList>
            <person name="Sekiguchi Y."/>
            <person name="Ohashi A."/>
            <person name="Parks D.H."/>
            <person name="Yamauchi T."/>
            <person name="Tyson G.W."/>
            <person name="Hugenholtz P."/>
        </authorList>
    </citation>
    <scope>NUCLEOTIDE SEQUENCE [LARGE SCALE GENOMIC DNA]</scope>
</reference>
<evidence type="ECO:0000259" key="8">
    <source>
        <dbReference type="Pfam" id="PF01850"/>
    </source>
</evidence>
<dbReference type="PANTHER" id="PTHR33653">
    <property type="entry name" value="RIBONUCLEASE VAPC2"/>
    <property type="match status" value="1"/>
</dbReference>
<keyword evidence="3" id="KW-0540">Nuclease</keyword>
<evidence type="ECO:0000313" key="10">
    <source>
        <dbReference type="Proteomes" id="UP000030700"/>
    </source>
</evidence>
<gene>
    <name evidence="9" type="ORF">U14_04581</name>
</gene>
<protein>
    <submittedName>
        <fullName evidence="9">PilT protein domain protein</fullName>
    </submittedName>
</protein>
<dbReference type="AlphaFoldDB" id="A0A0S6W4H9"/>
<comment type="cofactor">
    <cofactor evidence="1">
        <name>Mg(2+)</name>
        <dbReference type="ChEBI" id="CHEBI:18420"/>
    </cofactor>
</comment>
<comment type="similarity">
    <text evidence="7">Belongs to the PINc/VapC protein family.</text>
</comment>
<sequence length="129" mass="14565">MDTGRVLIDTSIILGYLRRKEKENTLLYNLCHAYDELFVSSVTVFEVFYGCDPEHEAAISRLFEGFSVIPFDADIARFASAEYRRLRHAGGYIEVRELVVGATAIIKQIPLATLNAPAFRQLPDIKIIV</sequence>
<evidence type="ECO:0000256" key="6">
    <source>
        <dbReference type="ARBA" id="ARBA00022842"/>
    </source>
</evidence>
<evidence type="ECO:0000256" key="4">
    <source>
        <dbReference type="ARBA" id="ARBA00022723"/>
    </source>
</evidence>
<organism evidence="9">
    <name type="scientific">Candidatus Moduliflexus flocculans</name>
    <dbReference type="NCBI Taxonomy" id="1499966"/>
    <lineage>
        <taxon>Bacteria</taxon>
        <taxon>Candidatus Moduliflexota</taxon>
        <taxon>Candidatus Moduliflexia</taxon>
        <taxon>Candidatus Moduliflexales</taxon>
        <taxon>Candidatus Moduliflexaceae</taxon>
    </lineage>
</organism>
<dbReference type="STRING" id="1499966.U14_04581"/>
<dbReference type="Proteomes" id="UP000030700">
    <property type="component" value="Unassembled WGS sequence"/>
</dbReference>
<dbReference type="HOGENOM" id="CLU_118482_3_1_0"/>